<name>A0A2S5ZAH2_9GAMM</name>
<dbReference type="InterPro" id="IPR036439">
    <property type="entry name" value="Dockerin_dom_sf"/>
</dbReference>
<dbReference type="InterPro" id="IPR002105">
    <property type="entry name" value="Dockerin_1_rpt"/>
</dbReference>
<dbReference type="CDD" id="cd04486">
    <property type="entry name" value="YhcR_OBF_like"/>
    <property type="match status" value="1"/>
</dbReference>
<keyword evidence="2" id="KW-0732">Signal</keyword>
<reference evidence="4 5" key="1">
    <citation type="submission" date="2018-01" db="EMBL/GenBank/DDBJ databases">
        <title>Complete genome sequences of the type strains of Marinobacter flavimaris and Marinobacter maroccanus.</title>
        <authorList>
            <person name="Palau M."/>
            <person name="Boujida N."/>
            <person name="Manresa A."/>
            <person name="Minana-Galbis D."/>
        </authorList>
    </citation>
    <scope>NUCLEOTIDE SEQUENCE [LARGE SCALE GENOMIC DNA]</scope>
    <source>
        <strain evidence="4 5">N4</strain>
    </source>
</reference>
<organism evidence="4 5">
    <name type="scientific">Marinobacter maroccanus</name>
    <dbReference type="NCBI Taxonomy" id="2055143"/>
    <lineage>
        <taxon>Bacteria</taxon>
        <taxon>Pseudomonadati</taxon>
        <taxon>Pseudomonadota</taxon>
        <taxon>Gammaproteobacteria</taxon>
        <taxon>Pseudomonadales</taxon>
        <taxon>Marinobacteraceae</taxon>
        <taxon>Marinobacter</taxon>
    </lineage>
</organism>
<evidence type="ECO:0000256" key="1">
    <source>
        <dbReference type="SAM" id="MobiDB-lite"/>
    </source>
</evidence>
<dbReference type="InterPro" id="IPR018247">
    <property type="entry name" value="EF_Hand_1_Ca_BS"/>
</dbReference>
<feature type="domain" description="LTD" evidence="3">
    <location>
        <begin position="17"/>
        <end position="149"/>
    </location>
</feature>
<sequence>MKIKKSLLAAAIGGLLTSYAQASLVISEYIEGSGNNKAIELLNTGADPVNLTAWELQIFYNGSQSPGQTLNLEGIVEPGSNYVFASSSAAPAILDVADQTTGAGLFNGDDAVVLLNGGNPADSIGQIGTDPGSYWGSGDVRTQDRTLRRKDGVPGDTDPFNAYDPGPVFDGFPQDTFDDLGKAGGDSGSDPEPQTPDMTCGGPATFISAIQGSADNSPLVGQAVVVEAVVSAVFNNDGQLGGFYIEEEAGDRDGDISTSEGLFIYGPGLTAEAGQLHRIAGEVTEFFGLTQLTNVSATQSCGTATLPAPATANLPWDTLNAPEALESMRVSFNNKLTVNDNYDLGRFGSLTLGSKRHFIPTSIASPGAEAQAVEMMNAMDRVVLDDASNRQNPATVPYPSPQLSASQTVRAGDTVENLQGILDYRFSEWRIQPVTTPVFAQDNPRTLEPQLENRGNLVVASFNVLNFFNGDGLGGGFPTDRGADTPEELNRQTEKLVSALNAMNADIIGLMEIENDGYGENSAISELAEALGSNWEFVDPGLEKLGSDAIAVGFLYRTDRVETVGEAATLSGSAFADLNRQPLAQTFRPMGSNDGVTIAVNHFKSKGCGSADGANADQGDGQGCWNPVRTQAANALASWLEADPTGTGEEDSLIIGDLNSYAKEDPIQALADSGYTDLVARFEGTRAYSYVFLGQAGYLDHGLANLSLAEKVADTSIWPINADEPRALDYNTEFKTPEQQASFYAPDAYRASDHDPVIIALNLETTPASARADLNGDGRVNGRDLARFVLALLFGKANGPTYDINQDGRINKDDMFAIIDAMRSR</sequence>
<dbReference type="FunFam" id="3.60.10.10:FF:000072">
    <property type="entry name" value="Extracellular nuclease"/>
    <property type="match status" value="1"/>
</dbReference>
<dbReference type="Pfam" id="PF00932">
    <property type="entry name" value="LTD"/>
    <property type="match status" value="1"/>
</dbReference>
<dbReference type="SUPFAM" id="SSF56219">
    <property type="entry name" value="DNase I-like"/>
    <property type="match status" value="1"/>
</dbReference>
<dbReference type="InterPro" id="IPR036691">
    <property type="entry name" value="Endo/exonu/phosph_ase_sf"/>
</dbReference>
<protein>
    <submittedName>
        <fullName evidence="4">DNA degradation protein EddB</fullName>
    </submittedName>
</protein>
<dbReference type="CDD" id="cd10283">
    <property type="entry name" value="MnuA_DNase1-like"/>
    <property type="match status" value="1"/>
</dbReference>
<dbReference type="SUPFAM" id="SSF63446">
    <property type="entry name" value="Type I dockerin domain"/>
    <property type="match status" value="1"/>
</dbReference>
<dbReference type="InterPro" id="IPR001322">
    <property type="entry name" value="Lamin_tail_dom"/>
</dbReference>
<keyword evidence="5" id="KW-1185">Reference proteome</keyword>
<dbReference type="Pfam" id="PF00404">
    <property type="entry name" value="Dockerin_1"/>
    <property type="match status" value="1"/>
</dbReference>
<dbReference type="Gene3D" id="1.10.1330.10">
    <property type="entry name" value="Dockerin domain"/>
    <property type="match status" value="1"/>
</dbReference>
<dbReference type="GO" id="GO:0004553">
    <property type="term" value="F:hydrolase activity, hydrolyzing O-glycosyl compounds"/>
    <property type="evidence" value="ECO:0007669"/>
    <property type="project" value="InterPro"/>
</dbReference>
<feature type="region of interest" description="Disordered" evidence="1">
    <location>
        <begin position="121"/>
        <end position="197"/>
    </location>
</feature>
<dbReference type="AlphaFoldDB" id="A0A2S5ZAH2"/>
<proteinExistence type="predicted"/>
<feature type="signal peptide" evidence="2">
    <location>
        <begin position="1"/>
        <end position="22"/>
    </location>
</feature>
<dbReference type="PANTHER" id="PTHR42834:SF1">
    <property type="entry name" value="ENDONUCLEASE_EXONUCLEASE_PHOSPHATASE FAMILY PROTEIN (AFU_ORTHOLOGUE AFUA_3G09210)"/>
    <property type="match status" value="1"/>
</dbReference>
<dbReference type="OrthoDB" id="9800417at2"/>
<dbReference type="PROSITE" id="PS00018">
    <property type="entry name" value="EF_HAND_1"/>
    <property type="match status" value="2"/>
</dbReference>
<dbReference type="Gene3D" id="3.60.10.10">
    <property type="entry name" value="Endonuclease/exonuclease/phosphatase"/>
    <property type="match status" value="1"/>
</dbReference>
<evidence type="ECO:0000313" key="5">
    <source>
        <dbReference type="Proteomes" id="UP000239917"/>
    </source>
</evidence>
<dbReference type="Pfam" id="PF03372">
    <property type="entry name" value="Exo_endo_phos"/>
    <property type="match status" value="1"/>
</dbReference>
<feature type="compositionally biased region" description="Basic and acidic residues" evidence="1">
    <location>
        <begin position="141"/>
        <end position="153"/>
    </location>
</feature>
<accession>A0A2S5ZAH2</accession>
<evidence type="ECO:0000256" key="2">
    <source>
        <dbReference type="SAM" id="SignalP"/>
    </source>
</evidence>
<gene>
    <name evidence="4" type="ORF">KEHDKFFH_11240</name>
</gene>
<dbReference type="InterPro" id="IPR005135">
    <property type="entry name" value="Endo/exonuclease/phosphatase"/>
</dbReference>
<dbReference type="NCBIfam" id="NF033681">
    <property type="entry name" value="ExeM_NucH_DNase"/>
    <property type="match status" value="1"/>
</dbReference>
<dbReference type="Proteomes" id="UP000239917">
    <property type="component" value="Unassembled WGS sequence"/>
</dbReference>
<comment type="caution">
    <text evidence="4">The sequence shown here is derived from an EMBL/GenBank/DDBJ whole genome shotgun (WGS) entry which is preliminary data.</text>
</comment>
<evidence type="ECO:0000259" key="3">
    <source>
        <dbReference type="PROSITE" id="PS51841"/>
    </source>
</evidence>
<dbReference type="EMBL" id="PSSX01000008">
    <property type="protein sequence ID" value="PPI84192.1"/>
    <property type="molecule type" value="Genomic_DNA"/>
</dbReference>
<dbReference type="RefSeq" id="WP_104322009.1">
    <property type="nucleotide sequence ID" value="NZ_PSSX01000008.1"/>
</dbReference>
<dbReference type="InterPro" id="IPR047971">
    <property type="entry name" value="ExeM-like"/>
</dbReference>
<evidence type="ECO:0000313" key="4">
    <source>
        <dbReference type="EMBL" id="PPI84192.1"/>
    </source>
</evidence>
<dbReference type="PROSITE" id="PS51841">
    <property type="entry name" value="LTD"/>
    <property type="match status" value="1"/>
</dbReference>
<feature type="region of interest" description="Disordered" evidence="1">
    <location>
        <begin position="389"/>
        <end position="408"/>
    </location>
</feature>
<dbReference type="GO" id="GO:0000272">
    <property type="term" value="P:polysaccharide catabolic process"/>
    <property type="evidence" value="ECO:0007669"/>
    <property type="project" value="InterPro"/>
</dbReference>
<dbReference type="PANTHER" id="PTHR42834">
    <property type="entry name" value="ENDONUCLEASE/EXONUCLEASE/PHOSPHATASE FAMILY PROTEIN (AFU_ORTHOLOGUE AFUA_3G09210)"/>
    <property type="match status" value="1"/>
</dbReference>
<feature type="chain" id="PRO_5015659667" evidence="2">
    <location>
        <begin position="23"/>
        <end position="825"/>
    </location>
</feature>